<proteinExistence type="inferred from homology"/>
<dbReference type="CDD" id="cd16896">
    <property type="entry name" value="LT_Slt70-like"/>
    <property type="match status" value="1"/>
</dbReference>
<dbReference type="PANTHER" id="PTHR37423:SF2">
    <property type="entry name" value="MEMBRANE-BOUND LYTIC MUREIN TRANSGLYCOSYLASE C"/>
    <property type="match status" value="1"/>
</dbReference>
<evidence type="ECO:0000313" key="4">
    <source>
        <dbReference type="Proteomes" id="UP000318521"/>
    </source>
</evidence>
<organism evidence="3 4">
    <name type="scientific">Alkalicoccobacillus porphyridii</name>
    <dbReference type="NCBI Taxonomy" id="2597270"/>
    <lineage>
        <taxon>Bacteria</taxon>
        <taxon>Bacillati</taxon>
        <taxon>Bacillota</taxon>
        <taxon>Bacilli</taxon>
        <taxon>Bacillales</taxon>
        <taxon>Bacillaceae</taxon>
        <taxon>Alkalicoccobacillus</taxon>
    </lineage>
</organism>
<comment type="caution">
    <text evidence="3">The sequence shown here is derived from an EMBL/GenBank/DDBJ whole genome shotgun (WGS) entry which is preliminary data.</text>
</comment>
<dbReference type="PROSITE" id="PS00922">
    <property type="entry name" value="TRANSGLYCOSYLASE"/>
    <property type="match status" value="1"/>
</dbReference>
<feature type="domain" description="Transglycosylase SLT" evidence="2">
    <location>
        <begin position="88"/>
        <end position="194"/>
    </location>
</feature>
<accession>A0A553ZXU7</accession>
<dbReference type="GO" id="GO:0000270">
    <property type="term" value="P:peptidoglycan metabolic process"/>
    <property type="evidence" value="ECO:0007669"/>
    <property type="project" value="InterPro"/>
</dbReference>
<dbReference type="Pfam" id="PF01464">
    <property type="entry name" value="SLT"/>
    <property type="match status" value="1"/>
</dbReference>
<dbReference type="GO" id="GO:0008933">
    <property type="term" value="F:peptidoglycan lytic transglycosylase activity"/>
    <property type="evidence" value="ECO:0007669"/>
    <property type="project" value="InterPro"/>
</dbReference>
<dbReference type="Gene3D" id="1.10.530.10">
    <property type="match status" value="1"/>
</dbReference>
<dbReference type="InterPro" id="IPR008258">
    <property type="entry name" value="Transglycosylase_SLT_dom_1"/>
</dbReference>
<dbReference type="PANTHER" id="PTHR37423">
    <property type="entry name" value="SOLUBLE LYTIC MUREIN TRANSGLYCOSYLASE-RELATED"/>
    <property type="match status" value="1"/>
</dbReference>
<dbReference type="EMBL" id="VLXZ01000007">
    <property type="protein sequence ID" value="TSB46278.1"/>
    <property type="molecule type" value="Genomic_DNA"/>
</dbReference>
<dbReference type="GO" id="GO:0016020">
    <property type="term" value="C:membrane"/>
    <property type="evidence" value="ECO:0007669"/>
    <property type="project" value="InterPro"/>
</dbReference>
<dbReference type="OrthoDB" id="9815002at2"/>
<name>A0A553ZXU7_9BACI</name>
<keyword evidence="4" id="KW-1185">Reference proteome</keyword>
<evidence type="ECO:0000256" key="1">
    <source>
        <dbReference type="ARBA" id="ARBA00007734"/>
    </source>
</evidence>
<protein>
    <submittedName>
        <fullName evidence="3">Lytic transglycosylase domain-containing protein</fullName>
    </submittedName>
</protein>
<dbReference type="SUPFAM" id="SSF53955">
    <property type="entry name" value="Lysozyme-like"/>
    <property type="match status" value="1"/>
</dbReference>
<reference evidence="3 4" key="1">
    <citation type="submission" date="2019-07" db="EMBL/GenBank/DDBJ databases">
        <authorList>
            <person name="Park Y.J."/>
            <person name="Jeong S.E."/>
            <person name="Jung H.S."/>
        </authorList>
    </citation>
    <scope>NUCLEOTIDE SEQUENCE [LARGE SCALE GENOMIC DNA]</scope>
    <source>
        <strain evidence="4">P16(2019)</strain>
    </source>
</reference>
<dbReference type="InterPro" id="IPR023346">
    <property type="entry name" value="Lysozyme-like_dom_sf"/>
</dbReference>
<dbReference type="AlphaFoldDB" id="A0A553ZXU7"/>
<gene>
    <name evidence="3" type="ORF">FN960_12080</name>
</gene>
<dbReference type="InterPro" id="IPR000189">
    <property type="entry name" value="Transglyc_AS"/>
</dbReference>
<sequence>MNPSNSSPSDTSSSFSSVFSSQLLNQNSVQQPSSSLVSDLFLSQAAWEKFEQVQQQLPGLDKQTKTVSQTNSVYEAPSQQGKLGKYDELIQKAAARYSLDPKLLYSIIKHESNFNPNAKSHAGASGLMQLMPATARGLGVQDVFNPEQNINGGAKYIKSMLNKYNGNIEKALAAYNAGPGNVDKYKGIPPFKETMAYVPKVMNTYRNV</sequence>
<dbReference type="Proteomes" id="UP000318521">
    <property type="component" value="Unassembled WGS sequence"/>
</dbReference>
<comment type="similarity">
    <text evidence="1">Belongs to the transglycosylase Slt family.</text>
</comment>
<evidence type="ECO:0000313" key="3">
    <source>
        <dbReference type="EMBL" id="TSB46278.1"/>
    </source>
</evidence>
<evidence type="ECO:0000259" key="2">
    <source>
        <dbReference type="Pfam" id="PF01464"/>
    </source>
</evidence>